<dbReference type="GO" id="GO:0003676">
    <property type="term" value="F:nucleic acid binding"/>
    <property type="evidence" value="ECO:0007669"/>
    <property type="project" value="InterPro"/>
</dbReference>
<dbReference type="Gene3D" id="3.30.420.10">
    <property type="entry name" value="Ribonuclease H-like superfamily/Ribonuclease H"/>
    <property type="match status" value="1"/>
</dbReference>
<name>A0A0A9EJ54_ARUDO</name>
<reference evidence="1" key="1">
    <citation type="submission" date="2014-09" db="EMBL/GenBank/DDBJ databases">
        <authorList>
            <person name="Magalhaes I.L.F."/>
            <person name="Oliveira U."/>
            <person name="Santos F.R."/>
            <person name="Vidigal T.H.D.A."/>
            <person name="Brescovit A.D."/>
            <person name="Santos A.J."/>
        </authorList>
    </citation>
    <scope>NUCLEOTIDE SEQUENCE</scope>
    <source>
        <tissue evidence="1">Shoot tissue taken approximately 20 cm above the soil surface</tissue>
    </source>
</reference>
<evidence type="ECO:0000313" key="1">
    <source>
        <dbReference type="EMBL" id="JAD99038.1"/>
    </source>
</evidence>
<dbReference type="AlphaFoldDB" id="A0A0A9EJ54"/>
<organism evidence="1">
    <name type="scientific">Arundo donax</name>
    <name type="common">Giant reed</name>
    <name type="synonym">Donax arundinaceus</name>
    <dbReference type="NCBI Taxonomy" id="35708"/>
    <lineage>
        <taxon>Eukaryota</taxon>
        <taxon>Viridiplantae</taxon>
        <taxon>Streptophyta</taxon>
        <taxon>Embryophyta</taxon>
        <taxon>Tracheophyta</taxon>
        <taxon>Spermatophyta</taxon>
        <taxon>Magnoliopsida</taxon>
        <taxon>Liliopsida</taxon>
        <taxon>Poales</taxon>
        <taxon>Poaceae</taxon>
        <taxon>PACMAD clade</taxon>
        <taxon>Arundinoideae</taxon>
        <taxon>Arundineae</taxon>
        <taxon>Arundo</taxon>
    </lineage>
</organism>
<accession>A0A0A9EJ54</accession>
<sequence length="71" mass="8512">MCRHTTKEISSVMSYRVVHDDNNFPPCELQSLTSRLCSFRHRRENPRIDTVVPAYLACKWVVEEFREMEEH</sequence>
<dbReference type="InterPro" id="IPR036397">
    <property type="entry name" value="RNaseH_sf"/>
</dbReference>
<protein>
    <submittedName>
        <fullName evidence="1">Uncharacterized protein</fullName>
    </submittedName>
</protein>
<reference evidence="1" key="2">
    <citation type="journal article" date="2015" name="Data Brief">
        <title>Shoot transcriptome of the giant reed, Arundo donax.</title>
        <authorList>
            <person name="Barrero R.A."/>
            <person name="Guerrero F.D."/>
            <person name="Moolhuijzen P."/>
            <person name="Goolsby J.A."/>
            <person name="Tidwell J."/>
            <person name="Bellgard S.E."/>
            <person name="Bellgard M.I."/>
        </authorList>
    </citation>
    <scope>NUCLEOTIDE SEQUENCE</scope>
    <source>
        <tissue evidence="1">Shoot tissue taken approximately 20 cm above the soil surface</tissue>
    </source>
</reference>
<proteinExistence type="predicted"/>
<dbReference type="EMBL" id="GBRH01198857">
    <property type="protein sequence ID" value="JAD99038.1"/>
    <property type="molecule type" value="Transcribed_RNA"/>
</dbReference>